<keyword evidence="1" id="KW-0472">Membrane</keyword>
<dbReference type="EMBL" id="CP045423">
    <property type="protein sequence ID" value="QFU16579.1"/>
    <property type="molecule type" value="Genomic_DNA"/>
</dbReference>
<name>A0A5P9JWI0_9HYPH</name>
<protein>
    <submittedName>
        <fullName evidence="2">Uncharacterized protein</fullName>
    </submittedName>
</protein>
<dbReference type="KEGG" id="mico:GDR74_10255"/>
<accession>A0A5P9JWI0</accession>
<evidence type="ECO:0000313" key="2">
    <source>
        <dbReference type="EMBL" id="QFU16579.1"/>
    </source>
</evidence>
<sequence>MHLWKEKVNKINGSIEPEYNPIFGRLVNSEGPEVEQLSGLVAYGLYKVAKREWAADLRRRHQRGPTPEELHAYILTWTESRIRGLEEQAESVLGNFATSVVEDNTPKIREDALKGTSTRAIVLSIVANALYTLLLIGILIILRVSGVDLLSILGALSGK</sequence>
<dbReference type="Proteomes" id="UP000325614">
    <property type="component" value="Chromosome"/>
</dbReference>
<reference evidence="2 3" key="1">
    <citation type="submission" date="2019-10" db="EMBL/GenBank/DDBJ databases">
        <title>Isolation, Identification of Microvirga thermotolerans HR1, a novel thermophilic bacterium and Comparative Genomics of the genus Microvirga.</title>
        <authorList>
            <person name="Li J."/>
            <person name="Zhang W."/>
            <person name="Lin M."/>
            <person name="Wang J."/>
        </authorList>
    </citation>
    <scope>NUCLEOTIDE SEQUENCE [LARGE SCALE GENOMIC DNA]</scope>
    <source>
        <strain evidence="2 3">HR1</strain>
    </source>
</reference>
<evidence type="ECO:0000256" key="1">
    <source>
        <dbReference type="SAM" id="Phobius"/>
    </source>
</evidence>
<organism evidence="2 3">
    <name type="scientific">Microvirga thermotolerans</name>
    <dbReference type="NCBI Taxonomy" id="2651334"/>
    <lineage>
        <taxon>Bacteria</taxon>
        <taxon>Pseudomonadati</taxon>
        <taxon>Pseudomonadota</taxon>
        <taxon>Alphaproteobacteria</taxon>
        <taxon>Hyphomicrobiales</taxon>
        <taxon>Methylobacteriaceae</taxon>
        <taxon>Microvirga</taxon>
    </lineage>
</organism>
<proteinExistence type="predicted"/>
<keyword evidence="1" id="KW-0812">Transmembrane</keyword>
<keyword evidence="3" id="KW-1185">Reference proteome</keyword>
<dbReference type="AlphaFoldDB" id="A0A5P9JWI0"/>
<evidence type="ECO:0000313" key="3">
    <source>
        <dbReference type="Proteomes" id="UP000325614"/>
    </source>
</evidence>
<feature type="transmembrane region" description="Helical" evidence="1">
    <location>
        <begin position="120"/>
        <end position="142"/>
    </location>
</feature>
<gene>
    <name evidence="2" type="ORF">GDR74_10255</name>
</gene>
<keyword evidence="1" id="KW-1133">Transmembrane helix</keyword>